<sequence>MNHSRIIILSFLAFVAAGIALVSFWGFDRMGSNGVDGESSAPEGN</sequence>
<keyword evidence="3" id="KW-1185">Reference proteome</keyword>
<gene>
    <name evidence="2" type="ORF">NGM99_21150</name>
</gene>
<proteinExistence type="predicted"/>
<keyword evidence="1" id="KW-0812">Transmembrane</keyword>
<accession>A0ABT1CBV6</accession>
<dbReference type="RefSeq" id="WP_252822688.1">
    <property type="nucleotide sequence ID" value="NZ_JAMXQS010000014.1"/>
</dbReference>
<keyword evidence="1" id="KW-0472">Membrane</keyword>
<dbReference type="EMBL" id="JAMXQS010000014">
    <property type="protein sequence ID" value="MCO6052300.1"/>
    <property type="molecule type" value="Genomic_DNA"/>
</dbReference>
<evidence type="ECO:0000313" key="3">
    <source>
        <dbReference type="Proteomes" id="UP001205906"/>
    </source>
</evidence>
<reference evidence="2 3" key="1">
    <citation type="submission" date="2022-06" db="EMBL/GenBank/DDBJ databases">
        <title>Mesorhizobium sp. strain RP14 Genome sequencing and assembly.</title>
        <authorList>
            <person name="Kim I."/>
        </authorList>
    </citation>
    <scope>NUCLEOTIDE SEQUENCE [LARGE SCALE GENOMIC DNA]</scope>
    <source>
        <strain evidence="3">RP14(2022)</strain>
    </source>
</reference>
<evidence type="ECO:0000256" key="1">
    <source>
        <dbReference type="SAM" id="Phobius"/>
    </source>
</evidence>
<dbReference type="Proteomes" id="UP001205906">
    <property type="component" value="Unassembled WGS sequence"/>
</dbReference>
<protein>
    <recommendedName>
        <fullName evidence="4">Efflux transporter periplasmic adaptor subunit</fullName>
    </recommendedName>
</protein>
<evidence type="ECO:0008006" key="4">
    <source>
        <dbReference type="Google" id="ProtNLM"/>
    </source>
</evidence>
<keyword evidence="1" id="KW-1133">Transmembrane helix</keyword>
<comment type="caution">
    <text evidence="2">The sequence shown here is derived from an EMBL/GenBank/DDBJ whole genome shotgun (WGS) entry which is preliminary data.</text>
</comment>
<feature type="transmembrane region" description="Helical" evidence="1">
    <location>
        <begin position="6"/>
        <end position="27"/>
    </location>
</feature>
<evidence type="ECO:0000313" key="2">
    <source>
        <dbReference type="EMBL" id="MCO6052300.1"/>
    </source>
</evidence>
<organism evidence="2 3">
    <name type="scientific">Mesorhizobium liriopis</name>
    <dbReference type="NCBI Taxonomy" id="2953882"/>
    <lineage>
        <taxon>Bacteria</taxon>
        <taxon>Pseudomonadati</taxon>
        <taxon>Pseudomonadota</taxon>
        <taxon>Alphaproteobacteria</taxon>
        <taxon>Hyphomicrobiales</taxon>
        <taxon>Phyllobacteriaceae</taxon>
        <taxon>Mesorhizobium</taxon>
    </lineage>
</organism>
<name>A0ABT1CBV6_9HYPH</name>